<evidence type="ECO:0000256" key="5">
    <source>
        <dbReference type="PIRSR" id="PIRSR600821-50"/>
    </source>
</evidence>
<dbReference type="InterPro" id="IPR009006">
    <property type="entry name" value="Ala_racemase/Decarboxylase_C"/>
</dbReference>
<keyword evidence="2 4" id="KW-0663">Pyridoxal phosphate</keyword>
<protein>
    <recommendedName>
        <fullName evidence="4">Alanine racemase</fullName>
        <ecNumber evidence="4">5.1.1.1</ecNumber>
    </recommendedName>
</protein>
<evidence type="ECO:0000259" key="7">
    <source>
        <dbReference type="SMART" id="SM01005"/>
    </source>
</evidence>
<dbReference type="STRING" id="633147.Olsu_0166"/>
<dbReference type="GO" id="GO:0008784">
    <property type="term" value="F:alanine racemase activity"/>
    <property type="evidence" value="ECO:0007669"/>
    <property type="project" value="UniProtKB-UniRule"/>
</dbReference>
<dbReference type="Gene3D" id="2.40.37.10">
    <property type="entry name" value="Lyase, Ornithine Decarboxylase, Chain A, domain 1"/>
    <property type="match status" value="1"/>
</dbReference>
<comment type="cofactor">
    <cofactor evidence="1 4 5">
        <name>pyridoxal 5'-phosphate</name>
        <dbReference type="ChEBI" id="CHEBI:597326"/>
    </cofactor>
</comment>
<evidence type="ECO:0000256" key="3">
    <source>
        <dbReference type="ARBA" id="ARBA00023235"/>
    </source>
</evidence>
<gene>
    <name evidence="8" type="ordered locus">Olsu_0166</name>
</gene>
<comment type="similarity">
    <text evidence="4">Belongs to the alanine racemase family.</text>
</comment>
<dbReference type="NCBIfam" id="TIGR00492">
    <property type="entry name" value="alr"/>
    <property type="match status" value="1"/>
</dbReference>
<evidence type="ECO:0000256" key="4">
    <source>
        <dbReference type="HAMAP-Rule" id="MF_01201"/>
    </source>
</evidence>
<dbReference type="Proteomes" id="UP000000333">
    <property type="component" value="Chromosome"/>
</dbReference>
<comment type="function">
    <text evidence="4">Catalyzes the interconversion of L-alanine and D-alanine. May also act on other amino acids.</text>
</comment>
<dbReference type="PATRIC" id="fig|633147.7.peg.1710"/>
<dbReference type="InterPro" id="IPR000821">
    <property type="entry name" value="Ala_racemase"/>
</dbReference>
<proteinExistence type="inferred from homology"/>
<dbReference type="InterPro" id="IPR011079">
    <property type="entry name" value="Ala_racemase_C"/>
</dbReference>
<dbReference type="HOGENOM" id="CLU_028393_2_2_11"/>
<dbReference type="OrthoDB" id="9813814at2"/>
<dbReference type="GO" id="GO:0005829">
    <property type="term" value="C:cytosol"/>
    <property type="evidence" value="ECO:0007669"/>
    <property type="project" value="TreeGrafter"/>
</dbReference>
<dbReference type="KEGG" id="ols:Olsu_0166"/>
<dbReference type="HAMAP" id="MF_01201">
    <property type="entry name" value="Ala_racemase"/>
    <property type="match status" value="1"/>
</dbReference>
<dbReference type="Pfam" id="PF00842">
    <property type="entry name" value="Ala_racemase_C"/>
    <property type="match status" value="1"/>
</dbReference>
<dbReference type="InterPro" id="IPR029066">
    <property type="entry name" value="PLP-binding_barrel"/>
</dbReference>
<feature type="binding site" evidence="4 6">
    <location>
        <position position="319"/>
    </location>
    <ligand>
        <name>substrate</name>
    </ligand>
</feature>
<dbReference type="RefSeq" id="WP_013251050.1">
    <property type="nucleotide sequence ID" value="NC_014363.1"/>
</dbReference>
<feature type="active site" description="Proton acceptor; specific for L-alanine" evidence="4">
    <location>
        <position position="270"/>
    </location>
</feature>
<dbReference type="SMART" id="SM01005">
    <property type="entry name" value="Ala_racemase_C"/>
    <property type="match status" value="1"/>
</dbReference>
<sequence length="386" mass="42248">MPNVSYPKNRWAWVEVDLNAIRKNTRAFKALLEPRTQMMCAVKADAYGHGAVECAKAMASSGASQFAVATVDEGVELRRGGVAQPILMLNECPLEGIDDLLAFDVMPSVYTSGFALAYGERAVSLGKVGRYHLAIDTGMSRIGVLPEDVVEFRRMIDFHRGLECAGSFTHFATADAIGDWDFRQQSLRFSDAVSALEGAGLEVGLVHCDNTPGTVLHPENHFDMCRVGIGLYGLQPSETTAPRIALEPAMSVRARVTRVVNPAVGEGVGYGFTYRVPKPNIQIATVPVGYADGLSRSLSNNMDVLVRGMRARQVGRICMDQFMFAVDVNDIRAYHPATAVERGDVVTLIGRDGDDEISADEMADRRDTINYEVVCNFSQRLDRIFT</sequence>
<dbReference type="InterPro" id="IPR001608">
    <property type="entry name" value="Ala_racemase_N"/>
</dbReference>
<dbReference type="InterPro" id="IPR020622">
    <property type="entry name" value="Ala_racemase_pyridoxalP-BS"/>
</dbReference>
<dbReference type="CDD" id="cd00430">
    <property type="entry name" value="PLPDE_III_AR"/>
    <property type="match status" value="1"/>
</dbReference>
<dbReference type="EMBL" id="CP002106">
    <property type="protein sequence ID" value="ADK67298.1"/>
    <property type="molecule type" value="Genomic_DNA"/>
</dbReference>
<dbReference type="Gene3D" id="3.20.20.10">
    <property type="entry name" value="Alanine racemase"/>
    <property type="match status" value="1"/>
</dbReference>
<dbReference type="GO" id="GO:0030170">
    <property type="term" value="F:pyridoxal phosphate binding"/>
    <property type="evidence" value="ECO:0007669"/>
    <property type="project" value="UniProtKB-UniRule"/>
</dbReference>
<dbReference type="PANTHER" id="PTHR30511:SF0">
    <property type="entry name" value="ALANINE RACEMASE, CATABOLIC-RELATED"/>
    <property type="match status" value="1"/>
</dbReference>
<dbReference type="SUPFAM" id="SSF51419">
    <property type="entry name" value="PLP-binding barrel"/>
    <property type="match status" value="1"/>
</dbReference>
<keyword evidence="9" id="KW-1185">Reference proteome</keyword>
<dbReference type="SUPFAM" id="SSF50621">
    <property type="entry name" value="Alanine racemase C-terminal domain-like"/>
    <property type="match status" value="1"/>
</dbReference>
<dbReference type="FunFam" id="3.20.20.10:FF:000002">
    <property type="entry name" value="Alanine racemase"/>
    <property type="match status" value="1"/>
</dbReference>
<feature type="modified residue" description="N6-(pyridoxal phosphate)lysine" evidence="4 5">
    <location>
        <position position="43"/>
    </location>
</feature>
<feature type="active site" description="Proton acceptor; specific for D-alanine" evidence="4">
    <location>
        <position position="43"/>
    </location>
</feature>
<evidence type="ECO:0000313" key="8">
    <source>
        <dbReference type="EMBL" id="ADK67298.1"/>
    </source>
</evidence>
<evidence type="ECO:0000256" key="1">
    <source>
        <dbReference type="ARBA" id="ARBA00001933"/>
    </source>
</evidence>
<evidence type="ECO:0000256" key="6">
    <source>
        <dbReference type="PIRSR" id="PIRSR600821-52"/>
    </source>
</evidence>
<comment type="pathway">
    <text evidence="4">Amino-acid biosynthesis; D-alanine biosynthesis; D-alanine from L-alanine: step 1/1.</text>
</comment>
<dbReference type="PANTHER" id="PTHR30511">
    <property type="entry name" value="ALANINE RACEMASE"/>
    <property type="match status" value="1"/>
</dbReference>
<feature type="domain" description="Alanine racemase C-terminal" evidence="7">
    <location>
        <begin position="249"/>
        <end position="386"/>
    </location>
</feature>
<comment type="catalytic activity">
    <reaction evidence="4">
        <text>L-alanine = D-alanine</text>
        <dbReference type="Rhea" id="RHEA:20249"/>
        <dbReference type="ChEBI" id="CHEBI:57416"/>
        <dbReference type="ChEBI" id="CHEBI:57972"/>
        <dbReference type="EC" id="5.1.1.1"/>
    </reaction>
</comment>
<dbReference type="Pfam" id="PF01168">
    <property type="entry name" value="Ala_racemase_N"/>
    <property type="match status" value="1"/>
</dbReference>
<evidence type="ECO:0000313" key="9">
    <source>
        <dbReference type="Proteomes" id="UP000000333"/>
    </source>
</evidence>
<dbReference type="GO" id="GO:0030632">
    <property type="term" value="P:D-alanine biosynthetic process"/>
    <property type="evidence" value="ECO:0007669"/>
    <property type="project" value="UniProtKB-UniRule"/>
</dbReference>
<dbReference type="EC" id="5.1.1.1" evidence="4"/>
<dbReference type="UniPathway" id="UPA00042">
    <property type="reaction ID" value="UER00497"/>
</dbReference>
<dbReference type="AlphaFoldDB" id="E1QY34"/>
<evidence type="ECO:0000256" key="2">
    <source>
        <dbReference type="ARBA" id="ARBA00022898"/>
    </source>
</evidence>
<organism evidence="8 9">
    <name type="scientific">Olsenella uli (strain ATCC 49627 / DSM 7084 / CCUG 31166 / CIP 109912 / JCM 12494 / LMG 11480 / NCIMB 702895 / VPI D76D-27C)</name>
    <name type="common">Lactobacillus uli</name>
    <dbReference type="NCBI Taxonomy" id="633147"/>
    <lineage>
        <taxon>Bacteria</taxon>
        <taxon>Bacillati</taxon>
        <taxon>Actinomycetota</taxon>
        <taxon>Coriobacteriia</taxon>
        <taxon>Coriobacteriales</taxon>
        <taxon>Atopobiaceae</taxon>
        <taxon>Olsenella</taxon>
    </lineage>
</organism>
<name>E1QY34_OLSUV</name>
<dbReference type="SMR" id="E1QY34"/>
<feature type="binding site" evidence="4 6">
    <location>
        <position position="141"/>
    </location>
    <ligand>
        <name>substrate</name>
    </ligand>
</feature>
<dbReference type="PROSITE" id="PS00395">
    <property type="entry name" value="ALANINE_RACEMASE"/>
    <property type="match status" value="1"/>
</dbReference>
<keyword evidence="3 4" id="KW-0413">Isomerase</keyword>
<dbReference type="eggNOG" id="COG0787">
    <property type="taxonomic scope" value="Bacteria"/>
</dbReference>
<dbReference type="PRINTS" id="PR00992">
    <property type="entry name" value="ALARACEMASE"/>
</dbReference>
<accession>E1QY34</accession>
<reference evidence="8 9" key="1">
    <citation type="journal article" date="2010" name="Stand. Genomic Sci.">
        <title>Complete genome sequence of Olsenella uli type strain (VPI D76D-27C).</title>
        <authorList>
            <person name="Goker M."/>
            <person name="Held B."/>
            <person name="Lucas S."/>
            <person name="Nolan M."/>
            <person name="Yasawong M."/>
            <person name="Glavina Del Rio T."/>
            <person name="Tice H."/>
            <person name="Cheng J.F."/>
            <person name="Bruce D."/>
            <person name="Detter J.C."/>
            <person name="Tapia R."/>
            <person name="Han C."/>
            <person name="Goodwin L."/>
            <person name="Pitluck S."/>
            <person name="Liolios K."/>
            <person name="Ivanova N."/>
            <person name="Mavromatis K."/>
            <person name="Mikhailova N."/>
            <person name="Pati A."/>
            <person name="Chen A."/>
            <person name="Palaniappan K."/>
            <person name="Land M."/>
            <person name="Hauser L."/>
            <person name="Chang Y.J."/>
            <person name="Jeffries C.D."/>
            <person name="Rohde M."/>
            <person name="Sikorski J."/>
            <person name="Pukall R."/>
            <person name="Woyke T."/>
            <person name="Bristow J."/>
            <person name="Eisen J.A."/>
            <person name="Markowitz V."/>
            <person name="Hugenholtz P."/>
            <person name="Kyrpides N.C."/>
            <person name="Klenk H.P."/>
            <person name="Lapidus A."/>
        </authorList>
    </citation>
    <scope>NUCLEOTIDE SEQUENCE [LARGE SCALE GENOMIC DNA]</scope>
    <source>
        <strain evidence="9">ATCC 49627 / DSM 7084 / CIP 109912 / JCM 12494 / NCIMB 702895 / VPI D76D-27C</strain>
    </source>
</reference>
<dbReference type="GeneID" id="78511645"/>